<evidence type="ECO:0000256" key="5">
    <source>
        <dbReference type="PROSITE-ProRule" id="PRU00042"/>
    </source>
</evidence>
<dbReference type="InterPro" id="IPR013087">
    <property type="entry name" value="Znf_C2H2_type"/>
</dbReference>
<organism evidence="8 9">
    <name type="scientific">Marasmiellus scandens</name>
    <dbReference type="NCBI Taxonomy" id="2682957"/>
    <lineage>
        <taxon>Eukaryota</taxon>
        <taxon>Fungi</taxon>
        <taxon>Dikarya</taxon>
        <taxon>Basidiomycota</taxon>
        <taxon>Agaricomycotina</taxon>
        <taxon>Agaricomycetes</taxon>
        <taxon>Agaricomycetidae</taxon>
        <taxon>Agaricales</taxon>
        <taxon>Marasmiineae</taxon>
        <taxon>Omphalotaceae</taxon>
        <taxon>Marasmiellus</taxon>
    </lineage>
</organism>
<evidence type="ECO:0000256" key="1">
    <source>
        <dbReference type="ARBA" id="ARBA00022723"/>
    </source>
</evidence>
<feature type="compositionally biased region" description="Low complexity" evidence="6">
    <location>
        <begin position="55"/>
        <end position="81"/>
    </location>
</feature>
<dbReference type="SMART" id="SM00355">
    <property type="entry name" value="ZnF_C2H2"/>
    <property type="match status" value="6"/>
</dbReference>
<feature type="region of interest" description="Disordered" evidence="6">
    <location>
        <begin position="28"/>
        <end position="81"/>
    </location>
</feature>
<dbReference type="EMBL" id="JBANRG010000018">
    <property type="protein sequence ID" value="KAK7458018.1"/>
    <property type="molecule type" value="Genomic_DNA"/>
</dbReference>
<feature type="compositionally biased region" description="Low complexity" evidence="6">
    <location>
        <begin position="369"/>
        <end position="378"/>
    </location>
</feature>
<feature type="compositionally biased region" description="Polar residues" evidence="6">
    <location>
        <begin position="35"/>
        <end position="54"/>
    </location>
</feature>
<reference evidence="8 9" key="1">
    <citation type="submission" date="2024-01" db="EMBL/GenBank/DDBJ databases">
        <title>A draft genome for the cacao thread blight pathogen Marasmiellus scandens.</title>
        <authorList>
            <person name="Baruah I.K."/>
            <person name="Leung J."/>
            <person name="Bukari Y."/>
            <person name="Amoako-Attah I."/>
            <person name="Meinhardt L.W."/>
            <person name="Bailey B.A."/>
            <person name="Cohen S.P."/>
        </authorList>
    </citation>
    <scope>NUCLEOTIDE SEQUENCE [LARGE SCALE GENOMIC DNA]</scope>
    <source>
        <strain evidence="8 9">GH-19</strain>
    </source>
</reference>
<dbReference type="Pfam" id="PF00096">
    <property type="entry name" value="zf-C2H2"/>
    <property type="match status" value="1"/>
</dbReference>
<evidence type="ECO:0000256" key="3">
    <source>
        <dbReference type="ARBA" id="ARBA00022771"/>
    </source>
</evidence>
<dbReference type="PROSITE" id="PS50157">
    <property type="entry name" value="ZINC_FINGER_C2H2_2"/>
    <property type="match status" value="3"/>
</dbReference>
<gene>
    <name evidence="8" type="ORF">VKT23_009926</name>
</gene>
<dbReference type="Gene3D" id="3.30.160.60">
    <property type="entry name" value="Classic Zinc Finger"/>
    <property type="match status" value="2"/>
</dbReference>
<evidence type="ECO:0000259" key="7">
    <source>
        <dbReference type="PROSITE" id="PS50157"/>
    </source>
</evidence>
<dbReference type="PANTHER" id="PTHR24379:SF121">
    <property type="entry name" value="C2H2-TYPE DOMAIN-CONTAINING PROTEIN"/>
    <property type="match status" value="1"/>
</dbReference>
<feature type="domain" description="C2H2-type" evidence="7">
    <location>
        <begin position="505"/>
        <end position="534"/>
    </location>
</feature>
<evidence type="ECO:0000256" key="4">
    <source>
        <dbReference type="ARBA" id="ARBA00022833"/>
    </source>
</evidence>
<dbReference type="Proteomes" id="UP001498398">
    <property type="component" value="Unassembled WGS sequence"/>
</dbReference>
<keyword evidence="1" id="KW-0479">Metal-binding</keyword>
<evidence type="ECO:0000313" key="8">
    <source>
        <dbReference type="EMBL" id="KAK7458018.1"/>
    </source>
</evidence>
<keyword evidence="9" id="KW-1185">Reference proteome</keyword>
<evidence type="ECO:0000256" key="2">
    <source>
        <dbReference type="ARBA" id="ARBA00022737"/>
    </source>
</evidence>
<protein>
    <recommendedName>
        <fullName evidence="7">C2H2-type domain-containing protein</fullName>
    </recommendedName>
</protein>
<name>A0ABR1JCJ4_9AGAR</name>
<proteinExistence type="predicted"/>
<feature type="domain" description="C2H2-type" evidence="7">
    <location>
        <begin position="388"/>
        <end position="418"/>
    </location>
</feature>
<evidence type="ECO:0000313" key="9">
    <source>
        <dbReference type="Proteomes" id="UP001498398"/>
    </source>
</evidence>
<dbReference type="InterPro" id="IPR036236">
    <property type="entry name" value="Znf_C2H2_sf"/>
</dbReference>
<feature type="domain" description="C2H2-type" evidence="7">
    <location>
        <begin position="322"/>
        <end position="350"/>
    </location>
</feature>
<feature type="region of interest" description="Disordered" evidence="6">
    <location>
        <begin position="352"/>
        <end position="381"/>
    </location>
</feature>
<keyword evidence="3 5" id="KW-0863">Zinc-finger</keyword>
<comment type="caution">
    <text evidence="8">The sequence shown here is derived from an EMBL/GenBank/DDBJ whole genome shotgun (WGS) entry which is preliminary data.</text>
</comment>
<dbReference type="Pfam" id="PF12874">
    <property type="entry name" value="zf-met"/>
    <property type="match status" value="1"/>
</dbReference>
<accession>A0ABR1JCJ4</accession>
<evidence type="ECO:0000256" key="6">
    <source>
        <dbReference type="SAM" id="MobiDB-lite"/>
    </source>
</evidence>
<dbReference type="PROSITE" id="PS00028">
    <property type="entry name" value="ZINC_FINGER_C2H2_1"/>
    <property type="match status" value="1"/>
</dbReference>
<dbReference type="SUPFAM" id="SSF57667">
    <property type="entry name" value="beta-beta-alpha zinc fingers"/>
    <property type="match status" value="1"/>
</dbReference>
<sequence length="585" mass="64751">MKADHHMYYCAVCDLLIRAERADKHLASRPHLRRATSSPSQSNASMPTSVEIQNTLSISSVPSSPSPLLSQPSPTSSQPVTFVSFPLKSTHTSACESGVDDRNVVESDHAGDPSLVLADAFSASSTTSVEDEITLRERMESLRQQPEVIAGHMWELEKQEEEIKLEEEIIRTRLSASENRIPTPSVSSEFIASDASSQTPPAVFSSSLPPEDQPHVFDAHINGEWSYCPPCNQVFDDVAAFRTHCVDNKDHAYCLFCERWFSSMSVLQQHFIFVRDARDPTHNYEPDSSRVINQTVKAEPAPVRREEVPQVAVVSSRPEPVTRCVICSKKFGNKAALASHEKGKETCRKALTARASRDTPNQVPPTPTIPRVTPVSIPNSASQAGETHNCLVCSRKFGSQIALIHHERASKTHKEKKQKLDPVSKPEDTRCPLCSRDFRFPSGVADHIESGACTNAKVTRHHVKAAVHAMDISPSITTTKRIAGSAVPTVTTYVATELAFNGKAYECYLCHHEFRTLKSLNTHLTSPTHDAKEFICPHEKCKKTFKVLSALIRHIESECCGLAQLYSVRKFAHALTGQFSHMLTL</sequence>
<keyword evidence="2" id="KW-0677">Repeat</keyword>
<keyword evidence="4" id="KW-0862">Zinc</keyword>
<dbReference type="PANTHER" id="PTHR24379">
    <property type="entry name" value="KRAB AND ZINC FINGER DOMAIN-CONTAINING"/>
    <property type="match status" value="1"/>
</dbReference>